<organism evidence="1">
    <name type="scientific">Siphoviridae sp. cteEJ17</name>
    <dbReference type="NCBI Taxonomy" id="2827904"/>
    <lineage>
        <taxon>Viruses</taxon>
        <taxon>Duplodnaviria</taxon>
        <taxon>Heunggongvirae</taxon>
        <taxon>Uroviricota</taxon>
        <taxon>Caudoviricetes</taxon>
    </lineage>
</organism>
<proteinExistence type="predicted"/>
<sequence length="86" mass="10026">MRRRRIDMLMHAKEARTAAINKIDKRSEQGLIAAENAIADAINKRELSCWCRRYLTDQAIAKLKEYGYEVEDFSSQLDGICFKISW</sequence>
<evidence type="ECO:0000313" key="1">
    <source>
        <dbReference type="EMBL" id="DAF56871.1"/>
    </source>
</evidence>
<dbReference type="EMBL" id="BK032723">
    <property type="protein sequence ID" value="DAF56871.1"/>
    <property type="molecule type" value="Genomic_DNA"/>
</dbReference>
<accession>A0A8S5T1N5</accession>
<name>A0A8S5T1N5_9CAUD</name>
<reference evidence="1" key="1">
    <citation type="journal article" date="2021" name="Proc. Natl. Acad. Sci. U.S.A.">
        <title>A Catalog of Tens of Thousands of Viruses from Human Metagenomes Reveals Hidden Associations with Chronic Diseases.</title>
        <authorList>
            <person name="Tisza M.J."/>
            <person name="Buck C.B."/>
        </authorList>
    </citation>
    <scope>NUCLEOTIDE SEQUENCE</scope>
    <source>
        <strain evidence="1">CteEJ17</strain>
    </source>
</reference>
<protein>
    <submittedName>
        <fullName evidence="1">Uncharacterized protein</fullName>
    </submittedName>
</protein>